<dbReference type="PANTHER" id="PTHR21310">
    <property type="entry name" value="AMINOGLYCOSIDE PHOSPHOTRANSFERASE-RELATED-RELATED"/>
    <property type="match status" value="1"/>
</dbReference>
<accession>A0AAX6M853</accession>
<comment type="caution">
    <text evidence="1">The sequence shown here is derived from an EMBL/GenBank/DDBJ whole genome shotgun (WGS) entry which is preliminary data.</text>
</comment>
<name>A0AAX6M853_9PEZI</name>
<reference evidence="1 2" key="1">
    <citation type="journal article" date="2024" name="Front Chem Biol">
        <title>Unveiling the potential of Daldinia eschscholtzii MFLUCC 19-0629 through bioactivity and bioinformatics studies for enhanced sustainable agriculture production.</title>
        <authorList>
            <person name="Brooks S."/>
            <person name="Weaver J.A."/>
            <person name="Klomchit A."/>
            <person name="Alharthi S.A."/>
            <person name="Onlamun T."/>
            <person name="Nurani R."/>
            <person name="Vong T.K."/>
            <person name="Alberti F."/>
            <person name="Greco C."/>
        </authorList>
    </citation>
    <scope>NUCLEOTIDE SEQUENCE [LARGE SCALE GENOMIC DNA]</scope>
    <source>
        <strain evidence="1">MFLUCC 19-0629</strain>
    </source>
</reference>
<dbReference type="SUPFAM" id="SSF56112">
    <property type="entry name" value="Protein kinase-like (PK-like)"/>
    <property type="match status" value="1"/>
</dbReference>
<dbReference type="EMBL" id="JBANMG010000010">
    <property type="protein sequence ID" value="KAK6948381.1"/>
    <property type="molecule type" value="Genomic_DNA"/>
</dbReference>
<protein>
    <submittedName>
        <fullName evidence="1">Uncharacterized protein</fullName>
    </submittedName>
</protein>
<dbReference type="InterPro" id="IPR011009">
    <property type="entry name" value="Kinase-like_dom_sf"/>
</dbReference>
<evidence type="ECO:0000313" key="2">
    <source>
        <dbReference type="Proteomes" id="UP001369815"/>
    </source>
</evidence>
<proteinExistence type="predicted"/>
<organism evidence="1 2">
    <name type="scientific">Daldinia eschscholtzii</name>
    <dbReference type="NCBI Taxonomy" id="292717"/>
    <lineage>
        <taxon>Eukaryota</taxon>
        <taxon>Fungi</taxon>
        <taxon>Dikarya</taxon>
        <taxon>Ascomycota</taxon>
        <taxon>Pezizomycotina</taxon>
        <taxon>Sordariomycetes</taxon>
        <taxon>Xylariomycetidae</taxon>
        <taxon>Xylariales</taxon>
        <taxon>Hypoxylaceae</taxon>
        <taxon>Daldinia</taxon>
    </lineage>
</organism>
<dbReference type="PANTHER" id="PTHR21310:SF15">
    <property type="entry name" value="AMINOGLYCOSIDE PHOSPHOTRANSFERASE DOMAIN-CONTAINING PROTEIN"/>
    <property type="match status" value="1"/>
</dbReference>
<keyword evidence="2" id="KW-1185">Reference proteome</keyword>
<dbReference type="Proteomes" id="UP001369815">
    <property type="component" value="Unassembled WGS sequence"/>
</dbReference>
<sequence>MMGGQNCHAEIMFDDNVKWLAQPRLSSASSPPLEARDYILRSEAATMTFLQKHTRIPSPRIYDWACESDPSNPLGRAGYILMEKMEGKPLDWQGTTELQKETTTGRLNPFHSSLEGASALTRSYLAMIASSKIEATCPIETHLMHRFRLDILNDAGEDMLSDKPKLAQEELRLAATLHEKGS</sequence>
<dbReference type="InterPro" id="IPR051678">
    <property type="entry name" value="AGP_Transferase"/>
</dbReference>
<evidence type="ECO:0000313" key="1">
    <source>
        <dbReference type="EMBL" id="KAK6948381.1"/>
    </source>
</evidence>
<dbReference type="AlphaFoldDB" id="A0AAX6M853"/>
<gene>
    <name evidence="1" type="ORF">Daesc_010147</name>
</gene>